<organism evidence="2 3">
    <name type="scientific">Nocardioides panacisoli</name>
    <dbReference type="NCBI Taxonomy" id="627624"/>
    <lineage>
        <taxon>Bacteria</taxon>
        <taxon>Bacillati</taxon>
        <taxon>Actinomycetota</taxon>
        <taxon>Actinomycetes</taxon>
        <taxon>Propionibacteriales</taxon>
        <taxon>Nocardioidaceae</taxon>
        <taxon>Nocardioides</taxon>
    </lineage>
</organism>
<keyword evidence="1" id="KW-0812">Transmembrane</keyword>
<keyword evidence="3" id="KW-1185">Reference proteome</keyword>
<sequence>MRALDIAAQLSSVLASITIVFAIFAYRREVRGQNLSGLFYLHQYLAQPRFAEARRATRTRLAHVPFEEWTESDVDVAFDVALSFEEAALLLGGEVLNDKGRDLMMSSYWGRSILEYYAILKDFMRSPVSPTMTGAQYFPNFTALHAEALAVHGWE</sequence>
<feature type="transmembrane region" description="Helical" evidence="1">
    <location>
        <begin position="6"/>
        <end position="26"/>
    </location>
</feature>
<comment type="caution">
    <text evidence="2">The sequence shown here is derived from an EMBL/GenBank/DDBJ whole genome shotgun (WGS) entry which is preliminary data.</text>
</comment>
<proteinExistence type="predicted"/>
<dbReference type="EMBL" id="BAABAH010000023">
    <property type="protein sequence ID" value="GAA3835950.1"/>
    <property type="molecule type" value="Genomic_DNA"/>
</dbReference>
<reference evidence="3" key="1">
    <citation type="journal article" date="2019" name="Int. J. Syst. Evol. Microbiol.">
        <title>The Global Catalogue of Microorganisms (GCM) 10K type strain sequencing project: providing services to taxonomists for standard genome sequencing and annotation.</title>
        <authorList>
            <consortium name="The Broad Institute Genomics Platform"/>
            <consortium name="The Broad Institute Genome Sequencing Center for Infectious Disease"/>
            <person name="Wu L."/>
            <person name="Ma J."/>
        </authorList>
    </citation>
    <scope>NUCLEOTIDE SEQUENCE [LARGE SCALE GENOMIC DNA]</scope>
    <source>
        <strain evidence="3">JCM 16953</strain>
    </source>
</reference>
<accession>A0ABP7J7V1</accession>
<name>A0ABP7J7V1_9ACTN</name>
<evidence type="ECO:0008006" key="4">
    <source>
        <dbReference type="Google" id="ProtNLM"/>
    </source>
</evidence>
<protein>
    <recommendedName>
        <fullName evidence="4">DUF4760 domain-containing protein</fullName>
    </recommendedName>
</protein>
<gene>
    <name evidence="2" type="ORF">GCM10022242_41010</name>
</gene>
<evidence type="ECO:0000313" key="2">
    <source>
        <dbReference type="EMBL" id="GAA3835950.1"/>
    </source>
</evidence>
<keyword evidence="1" id="KW-0472">Membrane</keyword>
<evidence type="ECO:0000256" key="1">
    <source>
        <dbReference type="SAM" id="Phobius"/>
    </source>
</evidence>
<keyword evidence="1" id="KW-1133">Transmembrane helix</keyword>
<evidence type="ECO:0000313" key="3">
    <source>
        <dbReference type="Proteomes" id="UP001501821"/>
    </source>
</evidence>
<dbReference type="Proteomes" id="UP001501821">
    <property type="component" value="Unassembled WGS sequence"/>
</dbReference>
<dbReference type="RefSeq" id="WP_344778960.1">
    <property type="nucleotide sequence ID" value="NZ_BAABAH010000023.1"/>
</dbReference>